<dbReference type="Proteomes" id="UP001595962">
    <property type="component" value="Unassembled WGS sequence"/>
</dbReference>
<feature type="transmembrane region" description="Helical" evidence="6">
    <location>
        <begin position="29"/>
        <end position="48"/>
    </location>
</feature>
<feature type="domain" description="EamA" evidence="7">
    <location>
        <begin position="3"/>
        <end position="129"/>
    </location>
</feature>
<evidence type="ECO:0000256" key="5">
    <source>
        <dbReference type="ARBA" id="ARBA00023136"/>
    </source>
</evidence>
<feature type="transmembrane region" description="Helical" evidence="6">
    <location>
        <begin position="60"/>
        <end position="81"/>
    </location>
</feature>
<dbReference type="Pfam" id="PF00892">
    <property type="entry name" value="EamA"/>
    <property type="match status" value="2"/>
</dbReference>
<feature type="transmembrane region" description="Helical" evidence="6">
    <location>
        <begin position="137"/>
        <end position="161"/>
    </location>
</feature>
<dbReference type="SUPFAM" id="SSF103481">
    <property type="entry name" value="Multidrug resistance efflux transporter EmrE"/>
    <property type="match status" value="2"/>
</dbReference>
<sequence>MALLWLVTLVWAFSFSLIGEFLAASVDPYIAVSSRMVLALLLFLPLLLKYRTPLRLASQLAAIGAIQLGLMYLLLYHAFLYLSVAEVLLFTILTPVYISVLDYYWRYRQLHWRWLGPALLAVLGALVIRYQQLSAEFWWGLLLIQAANFCFAVGQVAYRQLDVGNAKQQTQQFGWFFAGAASFSLLAALLFANWQRLPDTPLQTGILLWLGLVASGLGYLLWSIASRQVSANQLAVMNNVLIPAGLLVNFVFWQHQVNWWTLTGGSALILLSLRWAGRSPAAQHLSDKH</sequence>
<feature type="transmembrane region" description="Helical" evidence="6">
    <location>
        <begin position="87"/>
        <end position="105"/>
    </location>
</feature>
<dbReference type="InterPro" id="IPR051258">
    <property type="entry name" value="Diverse_Substrate_Transporter"/>
</dbReference>
<comment type="subcellular location">
    <subcellularLocation>
        <location evidence="1">Cell membrane</location>
        <topology evidence="1">Multi-pass membrane protein</topology>
    </subcellularLocation>
</comment>
<evidence type="ECO:0000313" key="8">
    <source>
        <dbReference type="EMBL" id="MFC4653479.1"/>
    </source>
</evidence>
<dbReference type="PANTHER" id="PTHR42920">
    <property type="entry name" value="OS03G0707200 PROTEIN-RELATED"/>
    <property type="match status" value="1"/>
</dbReference>
<evidence type="ECO:0000256" key="1">
    <source>
        <dbReference type="ARBA" id="ARBA00004651"/>
    </source>
</evidence>
<dbReference type="EMBL" id="JBHSGB010000001">
    <property type="protein sequence ID" value="MFC4653479.1"/>
    <property type="molecule type" value="Genomic_DNA"/>
</dbReference>
<feature type="transmembrane region" description="Helical" evidence="6">
    <location>
        <begin position="112"/>
        <end position="131"/>
    </location>
</feature>
<dbReference type="PANTHER" id="PTHR42920:SF5">
    <property type="entry name" value="EAMA DOMAIN-CONTAINING PROTEIN"/>
    <property type="match status" value="1"/>
</dbReference>
<dbReference type="InterPro" id="IPR000620">
    <property type="entry name" value="EamA_dom"/>
</dbReference>
<feature type="domain" description="EamA" evidence="7">
    <location>
        <begin position="138"/>
        <end position="271"/>
    </location>
</feature>
<accession>A0ABV9JJ58</accession>
<evidence type="ECO:0000256" key="6">
    <source>
        <dbReference type="SAM" id="Phobius"/>
    </source>
</evidence>
<comment type="caution">
    <text evidence="8">The sequence shown here is derived from an EMBL/GenBank/DDBJ whole genome shotgun (WGS) entry which is preliminary data.</text>
</comment>
<protein>
    <submittedName>
        <fullName evidence="8">EamA family transporter</fullName>
    </submittedName>
</protein>
<dbReference type="RefSeq" id="WP_377330813.1">
    <property type="nucleotide sequence ID" value="NZ_JBHSGB010000001.1"/>
</dbReference>
<dbReference type="InterPro" id="IPR037185">
    <property type="entry name" value="EmrE-like"/>
</dbReference>
<keyword evidence="2" id="KW-1003">Cell membrane</keyword>
<evidence type="ECO:0000256" key="3">
    <source>
        <dbReference type="ARBA" id="ARBA00022692"/>
    </source>
</evidence>
<evidence type="ECO:0000256" key="4">
    <source>
        <dbReference type="ARBA" id="ARBA00022989"/>
    </source>
</evidence>
<feature type="transmembrane region" description="Helical" evidence="6">
    <location>
        <begin position="234"/>
        <end position="253"/>
    </location>
</feature>
<evidence type="ECO:0000259" key="7">
    <source>
        <dbReference type="Pfam" id="PF00892"/>
    </source>
</evidence>
<evidence type="ECO:0000256" key="2">
    <source>
        <dbReference type="ARBA" id="ARBA00022475"/>
    </source>
</evidence>
<name>A0ABV9JJ58_9GAMM</name>
<feature type="transmembrane region" description="Helical" evidence="6">
    <location>
        <begin position="173"/>
        <end position="194"/>
    </location>
</feature>
<feature type="transmembrane region" description="Helical" evidence="6">
    <location>
        <begin position="206"/>
        <end position="222"/>
    </location>
</feature>
<keyword evidence="5 6" id="KW-0472">Membrane</keyword>
<keyword evidence="9" id="KW-1185">Reference proteome</keyword>
<gene>
    <name evidence="8" type="ORF">ACFO3I_00435</name>
</gene>
<keyword evidence="3 6" id="KW-0812">Transmembrane</keyword>
<keyword evidence="4 6" id="KW-1133">Transmembrane helix</keyword>
<organism evidence="8 9">
    <name type="scientific">Rheinheimera marina</name>
    <dbReference type="NCBI Taxonomy" id="1774958"/>
    <lineage>
        <taxon>Bacteria</taxon>
        <taxon>Pseudomonadati</taxon>
        <taxon>Pseudomonadota</taxon>
        <taxon>Gammaproteobacteria</taxon>
        <taxon>Chromatiales</taxon>
        <taxon>Chromatiaceae</taxon>
        <taxon>Rheinheimera</taxon>
    </lineage>
</organism>
<proteinExistence type="predicted"/>
<evidence type="ECO:0000313" key="9">
    <source>
        <dbReference type="Proteomes" id="UP001595962"/>
    </source>
</evidence>
<reference evidence="9" key="1">
    <citation type="journal article" date="2019" name="Int. J. Syst. Evol. Microbiol.">
        <title>The Global Catalogue of Microorganisms (GCM) 10K type strain sequencing project: providing services to taxonomists for standard genome sequencing and annotation.</title>
        <authorList>
            <consortium name="The Broad Institute Genomics Platform"/>
            <consortium name="The Broad Institute Genome Sequencing Center for Infectious Disease"/>
            <person name="Wu L."/>
            <person name="Ma J."/>
        </authorList>
    </citation>
    <scope>NUCLEOTIDE SEQUENCE [LARGE SCALE GENOMIC DNA]</scope>
    <source>
        <strain evidence="9">DT28</strain>
    </source>
</reference>